<feature type="transmembrane region" description="Helical" evidence="5">
    <location>
        <begin position="42"/>
        <end position="59"/>
    </location>
</feature>
<comment type="caution">
    <text evidence="6">The sequence shown here is derived from an EMBL/GenBank/DDBJ whole genome shotgun (WGS) entry which is preliminary data.</text>
</comment>
<sequence>MELIVLLARILFGAIFIVAGPGHFSSERIAHAAQLGVPLASIMVPLSGMIAFLGGLSIVSGFKATWGAWLIVLFLVPVTVMMHQFWNATDPTVIRVQQAMFMKNLAMLGGALLITHFGSGPFSLKE</sequence>
<keyword evidence="3 5" id="KW-1133">Transmembrane helix</keyword>
<dbReference type="RefSeq" id="WP_010412837.1">
    <property type="nucleotide sequence ID" value="NZ_MCRM02000029.1"/>
</dbReference>
<evidence type="ECO:0000256" key="5">
    <source>
        <dbReference type="SAM" id="Phobius"/>
    </source>
</evidence>
<accession>A0ABX4YDX0</accession>
<feature type="transmembrane region" description="Helical" evidence="5">
    <location>
        <begin position="106"/>
        <end position="124"/>
    </location>
</feature>
<keyword evidence="7" id="KW-1185">Reference proteome</keyword>
<keyword evidence="4 5" id="KW-0472">Membrane</keyword>
<dbReference type="InterPro" id="IPR032808">
    <property type="entry name" value="DoxX"/>
</dbReference>
<evidence type="ECO:0000256" key="4">
    <source>
        <dbReference type="ARBA" id="ARBA00023136"/>
    </source>
</evidence>
<evidence type="ECO:0000313" key="7">
    <source>
        <dbReference type="Proteomes" id="UP000094669"/>
    </source>
</evidence>
<comment type="subcellular location">
    <subcellularLocation>
        <location evidence="1">Membrane</location>
        <topology evidence="1">Multi-pass membrane protein</topology>
    </subcellularLocation>
</comment>
<dbReference type="Proteomes" id="UP000094669">
    <property type="component" value="Unassembled WGS sequence"/>
</dbReference>
<proteinExistence type="predicted"/>
<gene>
    <name evidence="6" type="ORF">BES34_018905</name>
</gene>
<dbReference type="Pfam" id="PF07681">
    <property type="entry name" value="DoxX"/>
    <property type="match status" value="1"/>
</dbReference>
<name>A0ABX4YDX0_9LEPT</name>
<feature type="transmembrane region" description="Helical" evidence="5">
    <location>
        <begin position="66"/>
        <end position="86"/>
    </location>
</feature>
<organism evidence="6 7">
    <name type="scientific">Leptospira inadai serovar Lyme</name>
    <dbReference type="NCBI Taxonomy" id="293084"/>
    <lineage>
        <taxon>Bacteria</taxon>
        <taxon>Pseudomonadati</taxon>
        <taxon>Spirochaetota</taxon>
        <taxon>Spirochaetia</taxon>
        <taxon>Leptospirales</taxon>
        <taxon>Leptospiraceae</taxon>
        <taxon>Leptospira</taxon>
    </lineage>
</organism>
<evidence type="ECO:0000256" key="3">
    <source>
        <dbReference type="ARBA" id="ARBA00022989"/>
    </source>
</evidence>
<evidence type="ECO:0000313" key="6">
    <source>
        <dbReference type="EMBL" id="PNV72630.1"/>
    </source>
</evidence>
<reference evidence="6" key="1">
    <citation type="submission" date="2018-01" db="EMBL/GenBank/DDBJ databases">
        <title>Genomic characterization of Leptospira inadai serogroup Lyme isolated from captured rat in Brazil and comparative analysis with human reference strain.</title>
        <authorList>
            <person name="Moreno L.Z."/>
            <person name="Loureiro A.P."/>
            <person name="Miraglia F."/>
            <person name="Kremer F.S."/>
            <person name="Eslabao M.R."/>
            <person name="Dellagostin O.A."/>
            <person name="Lilenbaum W."/>
            <person name="Moreno A.M."/>
        </authorList>
    </citation>
    <scope>NUCLEOTIDE SEQUENCE [LARGE SCALE GENOMIC DNA]</scope>
    <source>
        <strain evidence="6">M34/99</strain>
    </source>
</reference>
<dbReference type="EMBL" id="MCRM02000029">
    <property type="protein sequence ID" value="PNV72630.1"/>
    <property type="molecule type" value="Genomic_DNA"/>
</dbReference>
<evidence type="ECO:0000256" key="1">
    <source>
        <dbReference type="ARBA" id="ARBA00004141"/>
    </source>
</evidence>
<protein>
    <submittedName>
        <fullName evidence="6">DoxX family protein</fullName>
    </submittedName>
</protein>
<evidence type="ECO:0000256" key="2">
    <source>
        <dbReference type="ARBA" id="ARBA00022692"/>
    </source>
</evidence>
<keyword evidence="2 5" id="KW-0812">Transmembrane</keyword>